<feature type="domain" description="BACON" evidence="1">
    <location>
        <begin position="238"/>
        <end position="295"/>
    </location>
</feature>
<accession>A0A401LVZ1</accession>
<organism evidence="2 3">
    <name type="scientific">Bacteroides faecalis</name>
    <dbReference type="NCBI Taxonomy" id="2447885"/>
    <lineage>
        <taxon>Bacteria</taxon>
        <taxon>Pseudomonadati</taxon>
        <taxon>Bacteroidota</taxon>
        <taxon>Bacteroidia</taxon>
        <taxon>Bacteroidales</taxon>
        <taxon>Bacteroidaceae</taxon>
        <taxon>Bacteroides</taxon>
    </lineage>
</organism>
<name>A0A401LVZ1_9BACE</name>
<feature type="domain" description="BACON" evidence="1">
    <location>
        <begin position="53"/>
        <end position="109"/>
    </location>
</feature>
<dbReference type="Proteomes" id="UP000288079">
    <property type="component" value="Unassembled WGS sequence"/>
</dbReference>
<dbReference type="Pfam" id="PF13004">
    <property type="entry name" value="BACON"/>
    <property type="match status" value="3"/>
</dbReference>
<evidence type="ECO:0000313" key="3">
    <source>
        <dbReference type="Proteomes" id="UP000288079"/>
    </source>
</evidence>
<gene>
    <name evidence="2" type="ORF">KGMB02408_26250</name>
</gene>
<keyword evidence="3" id="KW-1185">Reference proteome</keyword>
<comment type="caution">
    <text evidence="2">The sequence shown here is derived from an EMBL/GenBank/DDBJ whole genome shotgun (WGS) entry which is preliminary data.</text>
</comment>
<dbReference type="AlphaFoldDB" id="A0A401LVZ1"/>
<proteinExistence type="predicted"/>
<dbReference type="InterPro" id="IPR013783">
    <property type="entry name" value="Ig-like_fold"/>
</dbReference>
<protein>
    <recommendedName>
        <fullName evidence="1">BACON domain-containing protein</fullName>
    </recommendedName>
</protein>
<evidence type="ECO:0000313" key="2">
    <source>
        <dbReference type="EMBL" id="GCB35680.1"/>
    </source>
</evidence>
<dbReference type="EMBL" id="BHWB01000007">
    <property type="protein sequence ID" value="GCB35680.1"/>
    <property type="molecule type" value="Genomic_DNA"/>
</dbReference>
<dbReference type="CDD" id="cd14948">
    <property type="entry name" value="BACON"/>
    <property type="match status" value="3"/>
</dbReference>
<evidence type="ECO:0000259" key="1">
    <source>
        <dbReference type="Pfam" id="PF13004"/>
    </source>
</evidence>
<feature type="domain" description="BACON" evidence="1">
    <location>
        <begin position="146"/>
        <end position="203"/>
    </location>
</feature>
<sequence>MLLIAGLSFGACSDDEKTDAYLEASTDLINLDYQGLWEGSNENASFELGANVSWKVTSVNEWITLNHMEGKRGRTTIFITAEENLTGEDREGLIIIEGNGLYQFIDIYQTLKSEELTVRPTSITVTKSGKLESGEQASIDIETNSNWEITECDSWIKPDKMTGKTGYTAVNLDVEQNKTGNVRTGKFIVVSGSKKTEVTLTQNLEGLKVNPRTIEVNIEGEIEGEDAVKFDIDAAESWTIDNSATSWITPSVTNGDAGNTIITLSISKNGTGAVRTGSLKVITTSGLEDEVIVTQTLRTPATILYYEPFDWCTNDINKPGSADIQDPVGTNGKQGTTFNLFDKKYTGAKEAFEAAGLTCSNSETSIYIALGYLKFGKTKVQTGITLPAITSLQTATDAVMTFDVSTCCTGSLVPDKTKITVEITGEGSLSRNEIVKKIDNIDTSDGYKWNERTVNLYGINANTRITIRSTQQGMTDAGADQFRWFVDNIKIIQPSN</sequence>
<reference evidence="2 3" key="1">
    <citation type="submission" date="2018-10" db="EMBL/GenBank/DDBJ databases">
        <title>Draft Genome Sequence of Bacteroides sp. KCTC 15687.</title>
        <authorList>
            <person name="Yu S.Y."/>
            <person name="Kim J.S."/>
            <person name="Oh B.S."/>
            <person name="Park S.H."/>
            <person name="Kang S.W."/>
            <person name="Park J.E."/>
            <person name="Choi S.H."/>
            <person name="Han K.I."/>
            <person name="Lee K.C."/>
            <person name="Eom M.K."/>
            <person name="Suh M.K."/>
            <person name="Lee D.H."/>
            <person name="Yoon H."/>
            <person name="Kim B."/>
            <person name="Yang S.J."/>
            <person name="Lee J.S."/>
            <person name="Lee J.H."/>
        </authorList>
    </citation>
    <scope>NUCLEOTIDE SEQUENCE [LARGE SCALE GENOMIC DNA]</scope>
    <source>
        <strain evidence="2 3">KCTC 15687</strain>
    </source>
</reference>
<dbReference type="InterPro" id="IPR024361">
    <property type="entry name" value="BACON"/>
</dbReference>
<dbReference type="Gene3D" id="2.60.40.10">
    <property type="entry name" value="Immunoglobulins"/>
    <property type="match status" value="3"/>
</dbReference>